<evidence type="ECO:0000256" key="2">
    <source>
        <dbReference type="SAM" id="Phobius"/>
    </source>
</evidence>
<dbReference type="EMBL" id="JBBPBN010000056">
    <property type="protein sequence ID" value="KAK8989499.1"/>
    <property type="molecule type" value="Genomic_DNA"/>
</dbReference>
<proteinExistence type="predicted"/>
<name>A0ABR2PM42_9ROSI</name>
<accession>A0ABR2PM42</accession>
<evidence type="ECO:0000256" key="1">
    <source>
        <dbReference type="ARBA" id="ARBA00004479"/>
    </source>
</evidence>
<protein>
    <submittedName>
        <fullName evidence="3">Uncharacterized protein</fullName>
    </submittedName>
</protein>
<keyword evidence="4" id="KW-1185">Reference proteome</keyword>
<dbReference type="InterPro" id="IPR051824">
    <property type="entry name" value="LRR_Rcpt-Like_S/T_Kinase"/>
</dbReference>
<dbReference type="InterPro" id="IPR001611">
    <property type="entry name" value="Leu-rich_rpt"/>
</dbReference>
<dbReference type="PANTHER" id="PTHR48006:SF39">
    <property type="entry name" value="PROTEIN KINASE DOMAIN-CONTAINING PROTEIN"/>
    <property type="match status" value="1"/>
</dbReference>
<evidence type="ECO:0000313" key="4">
    <source>
        <dbReference type="Proteomes" id="UP001396334"/>
    </source>
</evidence>
<reference evidence="3 4" key="1">
    <citation type="journal article" date="2024" name="G3 (Bethesda)">
        <title>Genome assembly of Hibiscus sabdariffa L. provides insights into metabolisms of medicinal natural products.</title>
        <authorList>
            <person name="Kim T."/>
        </authorList>
    </citation>
    <scope>NUCLEOTIDE SEQUENCE [LARGE SCALE GENOMIC DNA]</scope>
    <source>
        <strain evidence="3">TK-2024</strain>
        <tissue evidence="3">Old leaves</tissue>
    </source>
</reference>
<dbReference type="InterPro" id="IPR032675">
    <property type="entry name" value="LRR_dom_sf"/>
</dbReference>
<dbReference type="Gene3D" id="3.80.10.10">
    <property type="entry name" value="Ribonuclease Inhibitor"/>
    <property type="match status" value="3"/>
</dbReference>
<feature type="transmembrane region" description="Helical" evidence="2">
    <location>
        <begin position="403"/>
        <end position="424"/>
    </location>
</feature>
<dbReference type="SUPFAM" id="SSF52058">
    <property type="entry name" value="L domain-like"/>
    <property type="match status" value="1"/>
</dbReference>
<comment type="subcellular location">
    <subcellularLocation>
        <location evidence="1">Membrane</location>
        <topology evidence="1">Single-pass type I membrane protein</topology>
    </subcellularLocation>
</comment>
<organism evidence="3 4">
    <name type="scientific">Hibiscus sabdariffa</name>
    <name type="common">roselle</name>
    <dbReference type="NCBI Taxonomy" id="183260"/>
    <lineage>
        <taxon>Eukaryota</taxon>
        <taxon>Viridiplantae</taxon>
        <taxon>Streptophyta</taxon>
        <taxon>Embryophyta</taxon>
        <taxon>Tracheophyta</taxon>
        <taxon>Spermatophyta</taxon>
        <taxon>Magnoliopsida</taxon>
        <taxon>eudicotyledons</taxon>
        <taxon>Gunneridae</taxon>
        <taxon>Pentapetalae</taxon>
        <taxon>rosids</taxon>
        <taxon>malvids</taxon>
        <taxon>Malvales</taxon>
        <taxon>Malvaceae</taxon>
        <taxon>Malvoideae</taxon>
        <taxon>Hibiscus</taxon>
    </lineage>
</organism>
<keyword evidence="2" id="KW-0472">Membrane</keyword>
<dbReference type="Pfam" id="PF00560">
    <property type="entry name" value="LRR_1"/>
    <property type="match status" value="5"/>
</dbReference>
<keyword evidence="2" id="KW-0812">Transmembrane</keyword>
<evidence type="ECO:0000313" key="3">
    <source>
        <dbReference type="EMBL" id="KAK8989499.1"/>
    </source>
</evidence>
<gene>
    <name evidence="3" type="ORF">V6N11_063921</name>
</gene>
<dbReference type="Proteomes" id="UP001396334">
    <property type="component" value="Unassembled WGS sequence"/>
</dbReference>
<dbReference type="PANTHER" id="PTHR48006">
    <property type="entry name" value="LEUCINE-RICH REPEAT-CONTAINING PROTEIN DDB_G0281931-RELATED"/>
    <property type="match status" value="1"/>
</dbReference>
<comment type="caution">
    <text evidence="3">The sequence shown here is derived from an EMBL/GenBank/DDBJ whole genome shotgun (WGS) entry which is preliminary data.</text>
</comment>
<sequence length="457" mass="50017">MSWTGVSCSVNGRVMALNLPDMNLHGAIPPPLGNLSLLSALNMSGNCFDGDLPSDLANLQSLELMDLSHNVLSGEIPSWYGSFHFCEIPMEIGDLRHLQIFDAGNTSLTGSIPVNIFNKSSLKWIYLGNNKLSGTLPIDICCDQSRLEVLFLPLNQLNGEVPLGLDGCHKLRNKLTGSVPRNIGNCSFLRTISFGKNRLTGEIPEEIANLRHLRHLHIGANNLTGSIPPKIFNISTIDFIALHLNNLSGQLPSSTEYRLLKLTLLVLAQSKLKWQTPQLHHQCFDPQGLRTINGDLNGLSYLSFAENSMQGPIPESFGHLVSLEFLDLSRKDLSGVIPKSMEALSHLKYLNVTFNRPEGEIPTGGPFRNLSAESFGSNKALCGLPRLQVPPCKASSHYGLKKALVLVVKYILPAAAFAMLLVTLSRKEMSQIGNSIATGNMEKNFLLRASSCNGWIQ</sequence>
<keyword evidence="2" id="KW-1133">Transmembrane helix</keyword>